<keyword evidence="2" id="KW-0694">RNA-binding</keyword>
<dbReference type="CDD" id="cd00105">
    <property type="entry name" value="KH-I"/>
    <property type="match status" value="1"/>
</dbReference>
<dbReference type="EMBL" id="JAVHJV010000003">
    <property type="protein sequence ID" value="KAK5944554.1"/>
    <property type="molecule type" value="Genomic_DNA"/>
</dbReference>
<dbReference type="Pfam" id="PF00013">
    <property type="entry name" value="KH_1"/>
    <property type="match status" value="3"/>
</dbReference>
<dbReference type="Pfam" id="PF24563">
    <property type="entry name" value="KH_Mug60-KHD4"/>
    <property type="match status" value="1"/>
</dbReference>
<evidence type="ECO:0000313" key="5">
    <source>
        <dbReference type="EMBL" id="KAK5944554.1"/>
    </source>
</evidence>
<dbReference type="InterPro" id="IPR004087">
    <property type="entry name" value="KH_dom"/>
</dbReference>
<dbReference type="Proteomes" id="UP001334248">
    <property type="component" value="Unassembled WGS sequence"/>
</dbReference>
<dbReference type="PANTHER" id="PTHR10627">
    <property type="entry name" value="SCP160"/>
    <property type="match status" value="1"/>
</dbReference>
<dbReference type="InterPro" id="IPR056553">
    <property type="entry name" value="KH_Mug60-KHD4"/>
</dbReference>
<evidence type="ECO:0000256" key="1">
    <source>
        <dbReference type="ARBA" id="ARBA00022737"/>
    </source>
</evidence>
<keyword evidence="1" id="KW-0677">Repeat</keyword>
<organism evidence="5 6">
    <name type="scientific">Knufia obscura</name>
    <dbReference type="NCBI Taxonomy" id="1635080"/>
    <lineage>
        <taxon>Eukaryota</taxon>
        <taxon>Fungi</taxon>
        <taxon>Dikarya</taxon>
        <taxon>Ascomycota</taxon>
        <taxon>Pezizomycotina</taxon>
        <taxon>Eurotiomycetes</taxon>
        <taxon>Chaetothyriomycetidae</taxon>
        <taxon>Chaetothyriales</taxon>
        <taxon>Trichomeriaceae</taxon>
        <taxon>Knufia</taxon>
    </lineage>
</organism>
<evidence type="ECO:0000259" key="4">
    <source>
        <dbReference type="SMART" id="SM00322"/>
    </source>
</evidence>
<feature type="region of interest" description="Disordered" evidence="3">
    <location>
        <begin position="967"/>
        <end position="1056"/>
    </location>
</feature>
<evidence type="ECO:0000256" key="2">
    <source>
        <dbReference type="PROSITE-ProRule" id="PRU00117"/>
    </source>
</evidence>
<dbReference type="Gene3D" id="3.30.1370.10">
    <property type="entry name" value="K Homology domain, type 1"/>
    <property type="match status" value="3"/>
</dbReference>
<feature type="domain" description="K Homology" evidence="4">
    <location>
        <begin position="499"/>
        <end position="565"/>
    </location>
</feature>
<evidence type="ECO:0000256" key="3">
    <source>
        <dbReference type="SAM" id="MobiDB-lite"/>
    </source>
</evidence>
<reference evidence="5 6" key="1">
    <citation type="journal article" date="2023" name="Res Sq">
        <title>Genomic and morphological characterization of Knufia obscura isolated from the Mars 2020 spacecraft assembly facility.</title>
        <authorList>
            <person name="Chander A.M."/>
            <person name="Teixeira M.M."/>
            <person name="Singh N.K."/>
            <person name="Williams M.P."/>
            <person name="Parker C.W."/>
            <person name="Leo P."/>
            <person name="Stajich J.E."/>
            <person name="Torok T."/>
            <person name="Tighe S."/>
            <person name="Mason C.E."/>
            <person name="Venkateswaran K."/>
        </authorList>
    </citation>
    <scope>NUCLEOTIDE SEQUENCE [LARGE SCALE GENOMIC DNA]</scope>
    <source>
        <strain evidence="5 6">CCFEE 5817</strain>
    </source>
</reference>
<name>A0ABR0RWC2_9EURO</name>
<proteinExistence type="predicted"/>
<dbReference type="SMART" id="SM00322">
    <property type="entry name" value="KH"/>
    <property type="match status" value="4"/>
</dbReference>
<sequence length="1056" mass="117095">MHKISNFSRMTPAAFGISRFHQDIPQQPQPLRRPPASANVGTPNHGEYSTVNLSFNVPFASNLAGPEPEEVLHASPGALQRWTFATGTPDGTPTYKLPVHMQNEERLRGLCRYLSDSSGGRIEALVTSSEPKAAQAMHQKGQGLITNVCISGDHDIVHKMRAKVLNETPIMMKSAVVDIDPNLILDGAETGIRSSVLSHIDLCAKYTGTDIFLLKSRADASPQLTTTSSGNGVDSGLDQRYRLNIYGDTESVEHAKTRTLMMIDQILKHKIDVIKLDLTMHTLVSGRTGKNIKMIESATKTAIYFPPPFPGVFAYVPPGATRRAPDEIFVTGETQERINHAKQKLRELVMSIKLFSKDVMVSASKIDSILLDRLDKVRKIMEANASQVLFPQLGSQRGLVRVQGTDVLHVERTVKEIMALAGQFYSASWWLMLPDPSQAPGLRPPSAEEIRVMLGDVCSNSGADLSFDKLTFTINGSDDAVKDAMMVIYQIPFVKRYPYQIRVKIELANEHKEFVSGKKNGKINKIMGQSNVQIIFDGFNEYNFYIDVVGSQYEATKNGLDLVEQEMPASISFHVPDQYHKRIIGIGGQHIQRIMKKYSVFVKFSNAMDRGGVGKDEDDVKIDNVICRTPARNAQSLDSVKQEIMDMVEKVDAEFVSETVIINRLYHRELIARLSEIEELEKKWNCKVDFPSTEQASDIVSISGPEYQVPQAVDAFLGMVPESHEIAFQKSDELEKFFDSAEFSNDLRHKMRSQYEVDVHFNPSFGSLPKSATASVERIVTSAEGRLVLTYTRNNAGGLKDAIDFLISQLVPQGLDASTIKGAIPRPKSDSFEDSLPFFESKILQNAPSLHLNDSPTRSIFLDGDTTPVSERSSSLFDKLRKPGSIGSFSSFMSRKNTNNNPGTFFKYASSNASKASLISMESRESGYRNFWNDSGVNLPEEDAASISSKNGGWPSRYTENKFPFGSGVTIPGDKTPRHDSGASFDSGRPLTSHSFTNLPAPIQPPQGQGSHVQNRNFFSHNNNNNNNTNTTTNNKKLHHHQTMNGSAPNLHLPLR</sequence>
<dbReference type="RefSeq" id="XP_064732644.1">
    <property type="nucleotide sequence ID" value="XM_064872264.1"/>
</dbReference>
<keyword evidence="6" id="KW-1185">Reference proteome</keyword>
<dbReference type="GeneID" id="89997285"/>
<dbReference type="CDD" id="cd22453">
    <property type="entry name" value="KH-I_MUG60_like"/>
    <property type="match status" value="1"/>
</dbReference>
<accession>A0ABR0RWC2</accession>
<gene>
    <name evidence="5" type="ORF">PMZ80_003836</name>
</gene>
<feature type="domain" description="K Homology" evidence="4">
    <location>
        <begin position="268"/>
        <end position="350"/>
    </location>
</feature>
<feature type="compositionally biased region" description="Low complexity" evidence="3">
    <location>
        <begin position="1022"/>
        <end position="1035"/>
    </location>
</feature>
<dbReference type="SUPFAM" id="SSF54791">
    <property type="entry name" value="Eukaryotic type KH-domain (KH-domain type I)"/>
    <property type="match status" value="4"/>
</dbReference>
<feature type="compositionally biased region" description="Polar residues" evidence="3">
    <location>
        <begin position="1006"/>
        <end position="1021"/>
    </location>
</feature>
<dbReference type="PROSITE" id="PS50084">
    <property type="entry name" value="KH_TYPE_1"/>
    <property type="match status" value="1"/>
</dbReference>
<comment type="caution">
    <text evidence="5">The sequence shown here is derived from an EMBL/GenBank/DDBJ whole genome shotgun (WGS) entry which is preliminary data.</text>
</comment>
<dbReference type="PANTHER" id="PTHR10627:SF76">
    <property type="entry name" value="KH DOMAIN-CONTAINING PROTEIN YLL032C"/>
    <property type="match status" value="1"/>
</dbReference>
<feature type="domain" description="K Homology" evidence="4">
    <location>
        <begin position="567"/>
        <end position="649"/>
    </location>
</feature>
<dbReference type="InterPro" id="IPR004088">
    <property type="entry name" value="KH_dom_type_1"/>
</dbReference>
<protein>
    <recommendedName>
        <fullName evidence="4">K Homology domain-containing protein</fullName>
    </recommendedName>
</protein>
<evidence type="ECO:0000313" key="6">
    <source>
        <dbReference type="Proteomes" id="UP001334248"/>
    </source>
</evidence>
<dbReference type="InterPro" id="IPR036612">
    <property type="entry name" value="KH_dom_type_1_sf"/>
</dbReference>
<feature type="domain" description="K Homology" evidence="4">
    <location>
        <begin position="654"/>
        <end position="721"/>
    </location>
</feature>